<feature type="region of interest" description="Disordered" evidence="1">
    <location>
        <begin position="744"/>
        <end position="833"/>
    </location>
</feature>
<feature type="compositionally biased region" description="Basic and acidic residues" evidence="1">
    <location>
        <begin position="1110"/>
        <end position="1130"/>
    </location>
</feature>
<feature type="compositionally biased region" description="Basic and acidic residues" evidence="1">
    <location>
        <begin position="303"/>
        <end position="319"/>
    </location>
</feature>
<feature type="compositionally biased region" description="Basic residues" evidence="1">
    <location>
        <begin position="865"/>
        <end position="877"/>
    </location>
</feature>
<dbReference type="OrthoDB" id="8197951at2759"/>
<accession>A0A4C1X826</accession>
<feature type="compositionally biased region" description="Polar residues" evidence="1">
    <location>
        <begin position="1047"/>
        <end position="1058"/>
    </location>
</feature>
<reference evidence="2 3" key="1">
    <citation type="journal article" date="2019" name="Commun. Biol.">
        <title>The bagworm genome reveals a unique fibroin gene that provides high tensile strength.</title>
        <authorList>
            <person name="Kono N."/>
            <person name="Nakamura H."/>
            <person name="Ohtoshi R."/>
            <person name="Tomita M."/>
            <person name="Numata K."/>
            <person name="Arakawa K."/>
        </authorList>
    </citation>
    <scope>NUCLEOTIDE SEQUENCE [LARGE SCALE GENOMIC DNA]</scope>
</reference>
<gene>
    <name evidence="2" type="ORF">EVAR_54635_1</name>
</gene>
<sequence length="1140" mass="130058">MRFVSGQTSQLFPPPGLREQKLNSFKFYNDVVTTQLTIWLFVFIEIPLGIGLAFDLDRALGSYFVTEGGVTRRVARAMEVVQASGPGTRVRLMRAAWHASSGPGTGSSYMLHSSRRVISSGSNHLMSPSLVSKPLEISSTPLDISPEGCSEAASYKVTEPDDHDISEPSKWRGSTRGSSIRMPSEESSSTDNASIIDLDSKLSSLHSTRKLSLDSDNSDLCSTKKRMSSASPILDAPVSLSTLKFKSLLNNTSESWHDRRKSYSFENTSLNERELSKNETAMESSTDSGIHKSSEIVNENLEEDKYQKQPEYRTSHTPREETFKDWLARNRPKQIFKGIELKPHREDKSPERVNVPIAVQSKGKVSINLPNTNDLQDDCCHLRGYSSDDTDKKIKKVEFCKTELHFAAESGKVNIIATDEKPPPTNDFRRRKSAFVPLQGSFEKPVTLFGEKYDSFAPIDAPIPMNASVDNIFKKEIDDYETNCIEENIAVTKSILKNKIPKPKPYFLGENLVKEMKSWTEEKSMRTFNATTLVDKELQVQQRLNSTKLNDFRTDPKPKNNYVDNDDDFSTRMLKKSSPSHEIATENNDDNRTEYYDDVTMDSKTIKQKLKVLQASPVMQPKAKTRQLRDSELTYFGINNTKQKITSYNSDKDSSDIEFNSVRLIQKAASDLSDNASVRSYDTPEYQNLPLHSNYAPVPKPRSHGRNDAISRYQEQKFSSIDNNGFENELEDIHESTIENTLKSVSARTARETSRRKIKNNDPEKSVTKSRSISEPPKYRNELIKELRHIQQNRQSDSVKRQNASRTPSMEKSNNSREKQAKSRPTCTGIKTDSPIYENIDIAYKNRLSEKEHLPKAVVEDNSGKKKMHMQNVKHHVTNHEKIKSENGNKKSNKIHHTNSFIKADKNKNNKTERNEEIKVSTTLASPHASVINNYESLKDKSLNKRHIRDQSPNKYQKSIIDSVSRKSNVSTDRDQLINKYSHQNKDHVSKKKETDGKNKERNEEHLNITVTDEDTIDPKGTQKSKSQEITDLKHRNKKDEKRILKNDTTLDTSNIRSSSRDRRKKNEINPHNTKRTSSSDKREYVINYDDKNGTFSSISKIKHGSSKNNESRTVDNRKVDKESNKENKNRTKLRIPLRK</sequence>
<feature type="region of interest" description="Disordered" evidence="1">
    <location>
        <begin position="549"/>
        <end position="569"/>
    </location>
</feature>
<proteinExistence type="predicted"/>
<feature type="region of interest" description="Disordered" evidence="1">
    <location>
        <begin position="854"/>
        <end position="1140"/>
    </location>
</feature>
<dbReference type="AlphaFoldDB" id="A0A4C1X826"/>
<feature type="compositionally biased region" description="Basic and acidic residues" evidence="1">
    <location>
        <begin position="158"/>
        <end position="170"/>
    </location>
</feature>
<dbReference type="Proteomes" id="UP000299102">
    <property type="component" value="Unassembled WGS sequence"/>
</dbReference>
<name>A0A4C1X826_EUMVA</name>
<feature type="compositionally biased region" description="Basic and acidic residues" evidence="1">
    <location>
        <begin position="878"/>
        <end position="889"/>
    </location>
</feature>
<feature type="compositionally biased region" description="Basic and acidic residues" evidence="1">
    <location>
        <begin position="984"/>
        <end position="1007"/>
    </location>
</feature>
<feature type="compositionally biased region" description="Basic and acidic residues" evidence="1">
    <location>
        <begin position="1026"/>
        <end position="1046"/>
    </location>
</feature>
<dbReference type="EMBL" id="BGZK01000755">
    <property type="protein sequence ID" value="GBP59200.1"/>
    <property type="molecule type" value="Genomic_DNA"/>
</dbReference>
<keyword evidence="3" id="KW-1185">Reference proteome</keyword>
<feature type="compositionally biased region" description="Basic and acidic residues" evidence="1">
    <location>
        <begin position="1078"/>
        <end position="1093"/>
    </location>
</feature>
<evidence type="ECO:0000256" key="1">
    <source>
        <dbReference type="SAM" id="MobiDB-lite"/>
    </source>
</evidence>
<feature type="compositionally biased region" description="Basic and acidic residues" evidence="1">
    <location>
        <begin position="903"/>
        <end position="919"/>
    </location>
</feature>
<evidence type="ECO:0000313" key="3">
    <source>
        <dbReference type="Proteomes" id="UP000299102"/>
    </source>
</evidence>
<feature type="compositionally biased region" description="Basic and acidic residues" evidence="1">
    <location>
        <begin position="1059"/>
        <end position="1069"/>
    </location>
</feature>
<feature type="compositionally biased region" description="Basic and acidic residues" evidence="1">
    <location>
        <begin position="777"/>
        <end position="789"/>
    </location>
</feature>
<feature type="compositionally biased region" description="Polar residues" evidence="1">
    <location>
        <begin position="790"/>
        <end position="813"/>
    </location>
</feature>
<feature type="compositionally biased region" description="Basic residues" evidence="1">
    <location>
        <begin position="1131"/>
        <end position="1140"/>
    </location>
</feature>
<feature type="compositionally biased region" description="Polar residues" evidence="1">
    <location>
        <begin position="278"/>
        <end position="288"/>
    </location>
</feature>
<feature type="compositionally biased region" description="Polar residues" evidence="1">
    <location>
        <begin position="951"/>
        <end position="971"/>
    </location>
</feature>
<feature type="compositionally biased region" description="Basic and acidic residues" evidence="1">
    <location>
        <begin position="854"/>
        <end position="864"/>
    </location>
</feature>
<protein>
    <submittedName>
        <fullName evidence="2">Uncharacterized protein</fullName>
    </submittedName>
</protein>
<feature type="compositionally biased region" description="Polar residues" evidence="1">
    <location>
        <begin position="920"/>
        <end position="936"/>
    </location>
</feature>
<organism evidence="2 3">
    <name type="scientific">Eumeta variegata</name>
    <name type="common">Bagworm moth</name>
    <name type="synonym">Eumeta japonica</name>
    <dbReference type="NCBI Taxonomy" id="151549"/>
    <lineage>
        <taxon>Eukaryota</taxon>
        <taxon>Metazoa</taxon>
        <taxon>Ecdysozoa</taxon>
        <taxon>Arthropoda</taxon>
        <taxon>Hexapoda</taxon>
        <taxon>Insecta</taxon>
        <taxon>Pterygota</taxon>
        <taxon>Neoptera</taxon>
        <taxon>Endopterygota</taxon>
        <taxon>Lepidoptera</taxon>
        <taxon>Glossata</taxon>
        <taxon>Ditrysia</taxon>
        <taxon>Tineoidea</taxon>
        <taxon>Psychidae</taxon>
        <taxon>Oiketicinae</taxon>
        <taxon>Eumeta</taxon>
    </lineage>
</organism>
<evidence type="ECO:0000313" key="2">
    <source>
        <dbReference type="EMBL" id="GBP59200.1"/>
    </source>
</evidence>
<feature type="region of interest" description="Disordered" evidence="1">
    <location>
        <begin position="157"/>
        <end position="193"/>
    </location>
</feature>
<feature type="region of interest" description="Disordered" evidence="1">
    <location>
        <begin position="275"/>
        <end position="319"/>
    </location>
</feature>
<feature type="compositionally biased region" description="Basic and acidic residues" evidence="1">
    <location>
        <begin position="749"/>
        <end position="767"/>
    </location>
</feature>
<comment type="caution">
    <text evidence="2">The sequence shown here is derived from an EMBL/GenBank/DDBJ whole genome shotgun (WGS) entry which is preliminary data.</text>
</comment>